<name>A0A6A5RHL7_9PLEO</name>
<proteinExistence type="predicted"/>
<evidence type="ECO:0000259" key="1">
    <source>
        <dbReference type="Pfam" id="PF06985"/>
    </source>
</evidence>
<dbReference type="EMBL" id="ML978972">
    <property type="protein sequence ID" value="KAF1927272.1"/>
    <property type="molecule type" value="Genomic_DNA"/>
</dbReference>
<dbReference type="GeneID" id="54350573"/>
<accession>A0A6A5RHL7</accession>
<dbReference type="RefSeq" id="XP_033447524.1">
    <property type="nucleotide sequence ID" value="XM_033592905.1"/>
</dbReference>
<sequence>MSISSYRQALHIAQQGNTKANRITKMSKPHNSDQPPVENAAMTSYETFIYDPLDYTVDSIRVIELVPQSSDTTIRCSMRHINRRDVAYACLSYTWQPCNPQRTIEVNGLSHSVGHNLYEFLRVYTNFMGSQPSAKRGKISLPLWIDALCIDQSNVVEKNHQVSQMGEIYRNAVRVIVWLGVLPEELQQSFKDVWAKNRWTESEFLESSDEEDRTFARDMREYLNDQEITKQIRLQGHVEALYMSSYWTRTWIAQEVLLPRKSRVFLFTGSALWEMADLAPLLTEIAKDSQLLGQLHFAWPKFLGQEYFEGRDPTTTRFREERDCSLSSLLSLYVYSGCQDSRDRIFALLSLANPRPCIEVDYEKTPICLFRDVLSQSMEGEAIDGVLAFGATLIEALELRRPAGKDDKLQYVNERGSLEDNVTQVTLQRPHHGLLAPIVWSKSTLRILDPFGDSQNSCHEQSMLCMYVGIFDGSNTHIFEYAVEETDSGVLVKYARAYEYLQGTPEASSLVEGGIWEKKRYLWLDMPSEDVYYLRVNTHLLGRLNARDTDQEPCLLGWTSPTIEISENRVSKTGISRLLPAKRYWELENPLVGIQRVVPADIFISRQDSVRDMVNKSIHHIEHYGESKPDLKNRLCTYYYVYKSDATKSEHN</sequence>
<dbReference type="OrthoDB" id="194358at2759"/>
<dbReference type="Proteomes" id="UP000800082">
    <property type="component" value="Unassembled WGS sequence"/>
</dbReference>
<dbReference type="AlphaFoldDB" id="A0A6A5RHL7"/>
<dbReference type="InterPro" id="IPR010730">
    <property type="entry name" value="HET"/>
</dbReference>
<reference evidence="2" key="1">
    <citation type="journal article" date="2020" name="Stud. Mycol.">
        <title>101 Dothideomycetes genomes: a test case for predicting lifestyles and emergence of pathogens.</title>
        <authorList>
            <person name="Haridas S."/>
            <person name="Albert R."/>
            <person name="Binder M."/>
            <person name="Bloem J."/>
            <person name="Labutti K."/>
            <person name="Salamov A."/>
            <person name="Andreopoulos B."/>
            <person name="Baker S."/>
            <person name="Barry K."/>
            <person name="Bills G."/>
            <person name="Bluhm B."/>
            <person name="Cannon C."/>
            <person name="Castanera R."/>
            <person name="Culley D."/>
            <person name="Daum C."/>
            <person name="Ezra D."/>
            <person name="Gonzalez J."/>
            <person name="Henrissat B."/>
            <person name="Kuo A."/>
            <person name="Liang C."/>
            <person name="Lipzen A."/>
            <person name="Lutzoni F."/>
            <person name="Magnuson J."/>
            <person name="Mondo S."/>
            <person name="Nolan M."/>
            <person name="Ohm R."/>
            <person name="Pangilinan J."/>
            <person name="Park H.-J."/>
            <person name="Ramirez L."/>
            <person name="Alfaro M."/>
            <person name="Sun H."/>
            <person name="Tritt A."/>
            <person name="Yoshinaga Y."/>
            <person name="Zwiers L.-H."/>
            <person name="Turgeon B."/>
            <person name="Goodwin S."/>
            <person name="Spatafora J."/>
            <person name="Crous P."/>
            <person name="Grigoriev I."/>
        </authorList>
    </citation>
    <scope>NUCLEOTIDE SEQUENCE</scope>
    <source>
        <strain evidence="2">CBS 183.55</strain>
    </source>
</reference>
<evidence type="ECO:0000313" key="2">
    <source>
        <dbReference type="EMBL" id="KAF1927272.1"/>
    </source>
</evidence>
<feature type="domain" description="Heterokaryon incompatibility" evidence="1">
    <location>
        <begin position="88"/>
        <end position="255"/>
    </location>
</feature>
<dbReference type="InterPro" id="IPR052895">
    <property type="entry name" value="HetReg/Transcr_Mod"/>
</dbReference>
<dbReference type="Pfam" id="PF06985">
    <property type="entry name" value="HET"/>
    <property type="match status" value="1"/>
</dbReference>
<dbReference type="PANTHER" id="PTHR24148">
    <property type="entry name" value="ANKYRIN REPEAT DOMAIN-CONTAINING PROTEIN 39 HOMOLOG-RELATED"/>
    <property type="match status" value="1"/>
</dbReference>
<gene>
    <name evidence="2" type="ORF">M421DRAFT_421663</name>
</gene>
<evidence type="ECO:0000313" key="3">
    <source>
        <dbReference type="Proteomes" id="UP000800082"/>
    </source>
</evidence>
<dbReference type="PANTHER" id="PTHR24148:SF73">
    <property type="entry name" value="HET DOMAIN PROTEIN (AFU_ORTHOLOGUE AFUA_8G01020)"/>
    <property type="match status" value="1"/>
</dbReference>
<keyword evidence="3" id="KW-1185">Reference proteome</keyword>
<organism evidence="2 3">
    <name type="scientific">Didymella exigua CBS 183.55</name>
    <dbReference type="NCBI Taxonomy" id="1150837"/>
    <lineage>
        <taxon>Eukaryota</taxon>
        <taxon>Fungi</taxon>
        <taxon>Dikarya</taxon>
        <taxon>Ascomycota</taxon>
        <taxon>Pezizomycotina</taxon>
        <taxon>Dothideomycetes</taxon>
        <taxon>Pleosporomycetidae</taxon>
        <taxon>Pleosporales</taxon>
        <taxon>Pleosporineae</taxon>
        <taxon>Didymellaceae</taxon>
        <taxon>Didymella</taxon>
    </lineage>
</organism>
<protein>
    <recommendedName>
        <fullName evidence="1">Heterokaryon incompatibility domain-containing protein</fullName>
    </recommendedName>
</protein>